<comment type="caution">
    <text evidence="2">The sequence shown here is derived from an EMBL/GenBank/DDBJ whole genome shotgun (WGS) entry which is preliminary data.</text>
</comment>
<evidence type="ECO:0000313" key="3">
    <source>
        <dbReference type="Proteomes" id="UP001286313"/>
    </source>
</evidence>
<organism evidence="2 3">
    <name type="scientific">Petrolisthes cinctipes</name>
    <name type="common">Flat porcelain crab</name>
    <dbReference type="NCBI Taxonomy" id="88211"/>
    <lineage>
        <taxon>Eukaryota</taxon>
        <taxon>Metazoa</taxon>
        <taxon>Ecdysozoa</taxon>
        <taxon>Arthropoda</taxon>
        <taxon>Crustacea</taxon>
        <taxon>Multicrustacea</taxon>
        <taxon>Malacostraca</taxon>
        <taxon>Eumalacostraca</taxon>
        <taxon>Eucarida</taxon>
        <taxon>Decapoda</taxon>
        <taxon>Pleocyemata</taxon>
        <taxon>Anomura</taxon>
        <taxon>Galatheoidea</taxon>
        <taxon>Porcellanidae</taxon>
        <taxon>Petrolisthes</taxon>
    </lineage>
</organism>
<evidence type="ECO:0000313" key="2">
    <source>
        <dbReference type="EMBL" id="KAK3864948.1"/>
    </source>
</evidence>
<keyword evidence="3" id="KW-1185">Reference proteome</keyword>
<dbReference type="AlphaFoldDB" id="A0AAE1F1H4"/>
<feature type="compositionally biased region" description="Polar residues" evidence="1">
    <location>
        <begin position="40"/>
        <end position="66"/>
    </location>
</feature>
<feature type="region of interest" description="Disordered" evidence="1">
    <location>
        <begin position="1"/>
        <end position="78"/>
    </location>
</feature>
<reference evidence="2" key="1">
    <citation type="submission" date="2023-10" db="EMBL/GenBank/DDBJ databases">
        <title>Genome assemblies of two species of porcelain crab, Petrolisthes cinctipes and Petrolisthes manimaculis (Anomura: Porcellanidae).</title>
        <authorList>
            <person name="Angst P."/>
        </authorList>
    </citation>
    <scope>NUCLEOTIDE SEQUENCE</scope>
    <source>
        <strain evidence="2">PB745_01</strain>
        <tissue evidence="2">Gill</tissue>
    </source>
</reference>
<gene>
    <name evidence="2" type="ORF">Pcinc_029400</name>
</gene>
<name>A0AAE1F1H4_PETCI</name>
<accession>A0AAE1F1H4</accession>
<dbReference type="EMBL" id="JAWQEG010003689">
    <property type="protein sequence ID" value="KAK3864948.1"/>
    <property type="molecule type" value="Genomic_DNA"/>
</dbReference>
<sequence>MWGRTGYKNVKEGRDGEGQGIGMARRGGGGRCGAGQGTGSSTIHQAILPSSSDSFPSNHFTPSNRLPPNRIPSDRLPPDHLPPSYRLLLSNHLLPSDHLPPSACHGDALYCAMCGAGKISHTSTRRSGRLDALLEVDLRRHVRAAGECKCRTVWVSDGWNSHHLHGTPILRRQVLWKKDTFLPLICVRGGPVSRATFVQIIGHSAATNFNPQAKIEGQCEWVPLETP</sequence>
<dbReference type="Proteomes" id="UP001286313">
    <property type="component" value="Unassembled WGS sequence"/>
</dbReference>
<evidence type="ECO:0000256" key="1">
    <source>
        <dbReference type="SAM" id="MobiDB-lite"/>
    </source>
</evidence>
<feature type="compositionally biased region" description="Gly residues" evidence="1">
    <location>
        <begin position="18"/>
        <end position="38"/>
    </location>
</feature>
<proteinExistence type="predicted"/>
<protein>
    <submittedName>
        <fullName evidence="2">Uncharacterized protein</fullName>
    </submittedName>
</protein>